<comment type="similarity">
    <text evidence="4">Belongs to the hexokinase family.</text>
</comment>
<comment type="catalytic activity">
    <reaction evidence="3">
        <text>D-glucose + ATP = D-glucose 6-phosphate + ADP + H(+)</text>
        <dbReference type="Rhea" id="RHEA:17825"/>
        <dbReference type="ChEBI" id="CHEBI:4167"/>
        <dbReference type="ChEBI" id="CHEBI:15378"/>
        <dbReference type="ChEBI" id="CHEBI:30616"/>
        <dbReference type="ChEBI" id="CHEBI:61548"/>
        <dbReference type="ChEBI" id="CHEBI:456216"/>
        <dbReference type="EC" id="2.7.1.1"/>
    </reaction>
    <physiologicalReaction direction="left-to-right" evidence="3">
        <dbReference type="Rhea" id="RHEA:17826"/>
    </physiologicalReaction>
</comment>
<dbReference type="InterPro" id="IPR001312">
    <property type="entry name" value="Hexokinase"/>
</dbReference>
<dbReference type="EC" id="2.7.1.-" evidence="4"/>
<comment type="caution">
    <text evidence="6">The sequence shown here is derived from an EMBL/GenBank/DDBJ whole genome shotgun (WGS) entry which is preliminary data.</text>
</comment>
<dbReference type="EMBL" id="JAHRIM010096488">
    <property type="protein sequence ID" value="MEQ2278424.1"/>
    <property type="molecule type" value="Genomic_DNA"/>
</dbReference>
<keyword evidence="7" id="KW-1185">Reference proteome</keyword>
<dbReference type="PANTHER" id="PTHR19443">
    <property type="entry name" value="HEXOKINASE"/>
    <property type="match status" value="1"/>
</dbReference>
<keyword evidence="4" id="KW-0324">Glycolysis</keyword>
<dbReference type="Proteomes" id="UP001444071">
    <property type="component" value="Unassembled WGS sequence"/>
</dbReference>
<proteinExistence type="inferred from homology"/>
<comment type="catalytic activity">
    <reaction evidence="2">
        <text>a D-hexose + ATP = a D-hexose 6-phosphate + ADP + H(+)</text>
        <dbReference type="Rhea" id="RHEA:22740"/>
        <dbReference type="ChEBI" id="CHEBI:4194"/>
        <dbReference type="ChEBI" id="CHEBI:15378"/>
        <dbReference type="ChEBI" id="CHEBI:30616"/>
        <dbReference type="ChEBI" id="CHEBI:229467"/>
        <dbReference type="ChEBI" id="CHEBI:456216"/>
        <dbReference type="EC" id="2.7.1.1"/>
    </reaction>
    <physiologicalReaction direction="left-to-right" evidence="2">
        <dbReference type="Rhea" id="RHEA:22741"/>
    </physiologicalReaction>
</comment>
<accession>A0ABV0XAL2</accession>
<evidence type="ECO:0000256" key="2">
    <source>
        <dbReference type="ARBA" id="ARBA00044613"/>
    </source>
</evidence>
<dbReference type="Pfam" id="PF00349">
    <property type="entry name" value="Hexokinase_1"/>
    <property type="match status" value="1"/>
</dbReference>
<gene>
    <name evidence="6" type="primary">HK2_3</name>
    <name evidence="6" type="ORF">XENORESO_018249</name>
</gene>
<evidence type="ECO:0000313" key="6">
    <source>
        <dbReference type="EMBL" id="MEQ2278424.1"/>
    </source>
</evidence>
<dbReference type="PROSITE" id="PS51748">
    <property type="entry name" value="HEXOKINASE_2"/>
    <property type="match status" value="1"/>
</dbReference>
<dbReference type="InterPro" id="IPR043129">
    <property type="entry name" value="ATPase_NBD"/>
</dbReference>
<dbReference type="Gene3D" id="3.30.420.40">
    <property type="match status" value="1"/>
</dbReference>
<dbReference type="PANTHER" id="PTHR19443:SF4">
    <property type="entry name" value="HEXOKINASE-2"/>
    <property type="match status" value="1"/>
</dbReference>
<evidence type="ECO:0000256" key="3">
    <source>
        <dbReference type="ARBA" id="ARBA00048160"/>
    </source>
</evidence>
<evidence type="ECO:0000313" key="7">
    <source>
        <dbReference type="Proteomes" id="UP001444071"/>
    </source>
</evidence>
<dbReference type="Gene3D" id="3.40.367.20">
    <property type="match status" value="1"/>
</dbReference>
<feature type="domain" description="Hexokinase N-terminal" evidence="5">
    <location>
        <begin position="42"/>
        <end position="186"/>
    </location>
</feature>
<keyword evidence="4" id="KW-0808">Transferase</keyword>
<name>A0ABV0XAL2_9TELE</name>
<evidence type="ECO:0000259" key="5">
    <source>
        <dbReference type="Pfam" id="PF00349"/>
    </source>
</evidence>
<dbReference type="InterPro" id="IPR022672">
    <property type="entry name" value="Hexokinase_N"/>
</dbReference>
<keyword evidence="4" id="KW-0547">Nucleotide-binding</keyword>
<reference evidence="6 7" key="1">
    <citation type="submission" date="2021-06" db="EMBL/GenBank/DDBJ databases">
        <authorList>
            <person name="Palmer J.M."/>
        </authorList>
    </citation>
    <scope>NUCLEOTIDE SEQUENCE [LARGE SCALE GENOMIC DNA]</scope>
    <source>
        <strain evidence="6 7">XR_2019</strain>
        <tissue evidence="6">Muscle</tissue>
    </source>
</reference>
<dbReference type="PRINTS" id="PR00475">
    <property type="entry name" value="HEXOKINASE"/>
</dbReference>
<evidence type="ECO:0000256" key="1">
    <source>
        <dbReference type="ARBA" id="ARBA00005028"/>
    </source>
</evidence>
<evidence type="ECO:0000256" key="4">
    <source>
        <dbReference type="RuleBase" id="RU362007"/>
    </source>
</evidence>
<protein>
    <recommendedName>
        <fullName evidence="4">Phosphotransferase</fullName>
        <ecNumber evidence="4">2.7.1.-</ecNumber>
    </recommendedName>
</protein>
<dbReference type="SUPFAM" id="SSF53067">
    <property type="entry name" value="Actin-like ATPase domain"/>
    <property type="match status" value="1"/>
</dbReference>
<keyword evidence="4" id="KW-0067">ATP-binding</keyword>
<organism evidence="6 7">
    <name type="scientific">Xenotaenia resolanae</name>
    <dbReference type="NCBI Taxonomy" id="208358"/>
    <lineage>
        <taxon>Eukaryota</taxon>
        <taxon>Metazoa</taxon>
        <taxon>Chordata</taxon>
        <taxon>Craniata</taxon>
        <taxon>Vertebrata</taxon>
        <taxon>Euteleostomi</taxon>
        <taxon>Actinopterygii</taxon>
        <taxon>Neopterygii</taxon>
        <taxon>Teleostei</taxon>
        <taxon>Neoteleostei</taxon>
        <taxon>Acanthomorphata</taxon>
        <taxon>Ovalentaria</taxon>
        <taxon>Atherinomorphae</taxon>
        <taxon>Cyprinodontiformes</taxon>
        <taxon>Goodeidae</taxon>
        <taxon>Xenotaenia</taxon>
    </lineage>
</organism>
<comment type="pathway">
    <text evidence="1">Carbohydrate metabolism; hexose metabolism.</text>
</comment>
<sequence>MVRRLVPDCDVRFLQSQCGSGKGAAMVTAVAHRLAAQHTERQRILDTLRLSREQLFEVKRRMTEEMARGLSKQTHDQTSVKMLPTYVQSTLNGTEQGDFLALDLGGSSFRVLLVQLKSEKKQKVDMHQKIYRIDQETMQGTGEELFDHIVYCIADFLDYMGMRGASLPLGFTFSFPCDQTKLDEVTFFLDFTCIS</sequence>
<keyword evidence="4" id="KW-0418">Kinase</keyword>